<comment type="caution">
    <text evidence="5">The sequence shown here is derived from an EMBL/GenBank/DDBJ whole genome shotgun (WGS) entry which is preliminary data.</text>
</comment>
<dbReference type="CDD" id="cd07989">
    <property type="entry name" value="LPLAT_AGPAT-like"/>
    <property type="match status" value="1"/>
</dbReference>
<evidence type="ECO:0000313" key="6">
    <source>
        <dbReference type="Proteomes" id="UP001499841"/>
    </source>
</evidence>
<evidence type="ECO:0000259" key="4">
    <source>
        <dbReference type="SMART" id="SM00563"/>
    </source>
</evidence>
<dbReference type="InterPro" id="IPR002123">
    <property type="entry name" value="Plipid/glycerol_acylTrfase"/>
</dbReference>
<proteinExistence type="predicted"/>
<dbReference type="SUPFAM" id="SSF69593">
    <property type="entry name" value="Glycerol-3-phosphate (1)-acyltransferase"/>
    <property type="match status" value="1"/>
</dbReference>
<feature type="region of interest" description="Disordered" evidence="3">
    <location>
        <begin position="227"/>
        <end position="267"/>
    </location>
</feature>
<dbReference type="SMART" id="SM00563">
    <property type="entry name" value="PlsC"/>
    <property type="match status" value="1"/>
</dbReference>
<keyword evidence="1" id="KW-0808">Transferase</keyword>
<evidence type="ECO:0000256" key="2">
    <source>
        <dbReference type="ARBA" id="ARBA00023315"/>
    </source>
</evidence>
<evidence type="ECO:0000313" key="5">
    <source>
        <dbReference type="EMBL" id="GAA4287343.1"/>
    </source>
</evidence>
<name>A0ABP8ETQ1_9MICO</name>
<organism evidence="5 6">
    <name type="scientific">Georgenia daeguensis</name>
    <dbReference type="NCBI Taxonomy" id="908355"/>
    <lineage>
        <taxon>Bacteria</taxon>
        <taxon>Bacillati</taxon>
        <taxon>Actinomycetota</taxon>
        <taxon>Actinomycetes</taxon>
        <taxon>Micrococcales</taxon>
        <taxon>Bogoriellaceae</taxon>
        <taxon>Georgenia</taxon>
    </lineage>
</organism>
<keyword evidence="2 5" id="KW-0012">Acyltransferase</keyword>
<keyword evidence="6" id="KW-1185">Reference proteome</keyword>
<dbReference type="Pfam" id="PF01553">
    <property type="entry name" value="Acyltransferase"/>
    <property type="match status" value="1"/>
</dbReference>
<gene>
    <name evidence="5" type="ORF">GCM10022262_17020</name>
</gene>
<dbReference type="GO" id="GO:0016746">
    <property type="term" value="F:acyltransferase activity"/>
    <property type="evidence" value="ECO:0007669"/>
    <property type="project" value="UniProtKB-KW"/>
</dbReference>
<dbReference type="PANTHER" id="PTHR10434:SF55">
    <property type="entry name" value="POSSIBLE ACYLTRANSFERASE"/>
    <property type="match status" value="1"/>
</dbReference>
<evidence type="ECO:0000256" key="1">
    <source>
        <dbReference type="ARBA" id="ARBA00022679"/>
    </source>
</evidence>
<sequence>MATTIANVQPRKQSGVYRFLVSLLRPAMTLMTRRTWRGGEHLPAVGGFVAVANHASNMDPLTVAHFLYDHGAAPKFLAKSSLFEVPVLGRLLAAADQIPVYRGTARAGDSLVAAEKAVRRGECVVIFPEGTFTRDPDLWPMTARTGAARLALSTRVPVIPVTQWGAHRIMPRYTARFRPFPRTPVTVVAGPPVGLEDLYGRPVDQEVLREATTRIMAALTAQLAEIRGERPPARPYDVRRDGDPRAAHDAARAERRAARRERRAARDRRLAALRERLAPLRARRSARRAGGRP</sequence>
<feature type="compositionally biased region" description="Basic residues" evidence="3">
    <location>
        <begin position="257"/>
        <end position="266"/>
    </location>
</feature>
<reference evidence="6" key="1">
    <citation type="journal article" date="2019" name="Int. J. Syst. Evol. Microbiol.">
        <title>The Global Catalogue of Microorganisms (GCM) 10K type strain sequencing project: providing services to taxonomists for standard genome sequencing and annotation.</title>
        <authorList>
            <consortium name="The Broad Institute Genomics Platform"/>
            <consortium name="The Broad Institute Genome Sequencing Center for Infectious Disease"/>
            <person name="Wu L."/>
            <person name="Ma J."/>
        </authorList>
    </citation>
    <scope>NUCLEOTIDE SEQUENCE [LARGE SCALE GENOMIC DNA]</scope>
    <source>
        <strain evidence="6">JCM 17459</strain>
    </source>
</reference>
<evidence type="ECO:0000256" key="3">
    <source>
        <dbReference type="SAM" id="MobiDB-lite"/>
    </source>
</evidence>
<feature type="domain" description="Phospholipid/glycerol acyltransferase" evidence="4">
    <location>
        <begin position="48"/>
        <end position="166"/>
    </location>
</feature>
<feature type="compositionally biased region" description="Basic and acidic residues" evidence="3">
    <location>
        <begin position="227"/>
        <end position="256"/>
    </location>
</feature>
<dbReference type="EMBL" id="BAABBA010000007">
    <property type="protein sequence ID" value="GAA4287343.1"/>
    <property type="molecule type" value="Genomic_DNA"/>
</dbReference>
<dbReference type="PANTHER" id="PTHR10434">
    <property type="entry name" value="1-ACYL-SN-GLYCEROL-3-PHOSPHATE ACYLTRANSFERASE"/>
    <property type="match status" value="1"/>
</dbReference>
<protein>
    <submittedName>
        <fullName evidence="5">Lysophospholipid acyltransferase family protein</fullName>
    </submittedName>
</protein>
<dbReference type="Proteomes" id="UP001499841">
    <property type="component" value="Unassembled WGS sequence"/>
</dbReference>
<accession>A0ABP8ETQ1</accession>